<dbReference type="EMBL" id="JADCNL010000001">
    <property type="protein sequence ID" value="KAG0497107.1"/>
    <property type="molecule type" value="Genomic_DNA"/>
</dbReference>
<keyword evidence="3" id="KW-1185">Reference proteome</keyword>
<feature type="compositionally biased region" description="Basic residues" evidence="1">
    <location>
        <begin position="26"/>
        <end position="36"/>
    </location>
</feature>
<organism evidence="2 3">
    <name type="scientific">Vanilla planifolia</name>
    <name type="common">Vanilla</name>
    <dbReference type="NCBI Taxonomy" id="51239"/>
    <lineage>
        <taxon>Eukaryota</taxon>
        <taxon>Viridiplantae</taxon>
        <taxon>Streptophyta</taxon>
        <taxon>Embryophyta</taxon>
        <taxon>Tracheophyta</taxon>
        <taxon>Spermatophyta</taxon>
        <taxon>Magnoliopsida</taxon>
        <taxon>Liliopsida</taxon>
        <taxon>Asparagales</taxon>
        <taxon>Orchidaceae</taxon>
        <taxon>Vanilloideae</taxon>
        <taxon>Vanilleae</taxon>
        <taxon>Vanilla</taxon>
    </lineage>
</organism>
<evidence type="ECO:0000256" key="1">
    <source>
        <dbReference type="SAM" id="MobiDB-lite"/>
    </source>
</evidence>
<accession>A0A835VFP0</accession>
<evidence type="ECO:0000313" key="2">
    <source>
        <dbReference type="EMBL" id="KAG0497107.1"/>
    </source>
</evidence>
<feature type="compositionally biased region" description="Pro residues" evidence="1">
    <location>
        <begin position="11"/>
        <end position="21"/>
    </location>
</feature>
<evidence type="ECO:0000313" key="3">
    <source>
        <dbReference type="Proteomes" id="UP000636800"/>
    </source>
</evidence>
<feature type="region of interest" description="Disordered" evidence="1">
    <location>
        <begin position="1"/>
        <end position="62"/>
    </location>
</feature>
<name>A0A835VFP0_VANPL</name>
<dbReference type="Proteomes" id="UP000636800">
    <property type="component" value="Chromosome 1"/>
</dbReference>
<protein>
    <submittedName>
        <fullName evidence="2">Uncharacterized protein</fullName>
    </submittedName>
</protein>
<proteinExistence type="predicted"/>
<comment type="caution">
    <text evidence="2">The sequence shown here is derived from an EMBL/GenBank/DDBJ whole genome shotgun (WGS) entry which is preliminary data.</text>
</comment>
<gene>
    <name evidence="2" type="ORF">HPP92_001798</name>
</gene>
<dbReference type="OrthoDB" id="9989112at2759"/>
<dbReference type="AlphaFoldDB" id="A0A835VFP0"/>
<reference evidence="2 3" key="1">
    <citation type="journal article" date="2020" name="Nat. Food">
        <title>A phased Vanilla planifolia genome enables genetic improvement of flavour and production.</title>
        <authorList>
            <person name="Hasing T."/>
            <person name="Tang H."/>
            <person name="Brym M."/>
            <person name="Khazi F."/>
            <person name="Huang T."/>
            <person name="Chambers A.H."/>
        </authorList>
    </citation>
    <scope>NUCLEOTIDE SEQUENCE [LARGE SCALE GENOMIC DNA]</scope>
    <source>
        <tissue evidence="2">Leaf</tissue>
    </source>
</reference>
<sequence length="101" mass="11001">MDGANGDNESPGPPPHFPGDPPFLKCSRKKRKKKRWEFHPGLPVPGTRSSSSSVPPSPPPPLINSLAWNARGVANNATIGRLKKLISSFSIERSYYIGTIH</sequence>